<evidence type="ECO:0000256" key="3">
    <source>
        <dbReference type="ARBA" id="ARBA00022729"/>
    </source>
</evidence>
<comment type="subunit">
    <text evidence="1">Monomer.</text>
</comment>
<dbReference type="EMBL" id="JAUTBB010000001">
    <property type="protein sequence ID" value="MDQ1120087.1"/>
    <property type="molecule type" value="Genomic_DNA"/>
</dbReference>
<reference evidence="5" key="1">
    <citation type="submission" date="2023-07" db="EMBL/GenBank/DDBJ databases">
        <title>Functional and genomic diversity of the sorghum phyllosphere microbiome.</title>
        <authorList>
            <person name="Shade A."/>
        </authorList>
    </citation>
    <scope>NUCLEOTIDE SEQUENCE</scope>
    <source>
        <strain evidence="5">SORGH_AS_0908</strain>
    </source>
</reference>
<evidence type="ECO:0000256" key="4">
    <source>
        <dbReference type="ARBA" id="ARBA00022927"/>
    </source>
</evidence>
<name>A0AAW8GE20_9GAMM</name>
<dbReference type="Proteomes" id="UP001234354">
    <property type="component" value="Unassembled WGS sequence"/>
</dbReference>
<sequence>MAEHGIKKTQVRFSRPRAVLRPRDGFPPCPPPESVRPMHRPAVPALACLLLAACSPSSPPASPPPATAAGTPLERVTASMQAFQDARSFHAEMHLQGARETRDTLDFVAPDRYRLQMPIGTQVIVGNVLYLQSQGRTEKLQLPEGTVAQWRDPMRVHESRGQLRVREAGVSRIDGVQARQYEVTNGPAQAPVQFTYWIGPEGLPLQLRHSGLSQQQPYTMTVRYSRFNDPTIVIDTPVSTP</sequence>
<keyword evidence="3" id="KW-0732">Signal</keyword>
<proteinExistence type="predicted"/>
<dbReference type="SUPFAM" id="SSF89392">
    <property type="entry name" value="Prokaryotic lipoproteins and lipoprotein localization factors"/>
    <property type="match status" value="1"/>
</dbReference>
<accession>A0AAW8GE20</accession>
<dbReference type="InterPro" id="IPR029046">
    <property type="entry name" value="LolA/LolB/LppX"/>
</dbReference>
<keyword evidence="4" id="KW-0653">Protein transport</keyword>
<organism evidence="5 6">
    <name type="scientific">Pseudoxanthomonas winnipegensis</name>
    <dbReference type="NCBI Taxonomy" id="2480810"/>
    <lineage>
        <taxon>Bacteria</taxon>
        <taxon>Pseudomonadati</taxon>
        <taxon>Pseudomonadota</taxon>
        <taxon>Gammaproteobacteria</taxon>
        <taxon>Lysobacterales</taxon>
        <taxon>Lysobacteraceae</taxon>
        <taxon>Pseudoxanthomonas</taxon>
    </lineage>
</organism>
<dbReference type="AlphaFoldDB" id="A0AAW8GE20"/>
<dbReference type="Gene3D" id="2.50.20.20">
    <property type="match status" value="1"/>
</dbReference>
<gene>
    <name evidence="5" type="ORF">QE383_002395</name>
</gene>
<protein>
    <submittedName>
        <fullName evidence="5">Uncharacterized protein</fullName>
    </submittedName>
</protein>
<evidence type="ECO:0000313" key="5">
    <source>
        <dbReference type="EMBL" id="MDQ1120087.1"/>
    </source>
</evidence>
<evidence type="ECO:0000313" key="6">
    <source>
        <dbReference type="Proteomes" id="UP001234354"/>
    </source>
</evidence>
<evidence type="ECO:0000256" key="2">
    <source>
        <dbReference type="ARBA" id="ARBA00022448"/>
    </source>
</evidence>
<dbReference type="GO" id="GO:0015031">
    <property type="term" value="P:protein transport"/>
    <property type="evidence" value="ECO:0007669"/>
    <property type="project" value="UniProtKB-KW"/>
</dbReference>
<comment type="caution">
    <text evidence="5">The sequence shown here is derived from an EMBL/GenBank/DDBJ whole genome shotgun (WGS) entry which is preliminary data.</text>
</comment>
<keyword evidence="2" id="KW-0813">Transport</keyword>
<evidence type="ECO:0000256" key="1">
    <source>
        <dbReference type="ARBA" id="ARBA00011245"/>
    </source>
</evidence>